<keyword evidence="1" id="KW-0479">Metal-binding</keyword>
<proteinExistence type="predicted"/>
<dbReference type="Pfam" id="PF00098">
    <property type="entry name" value="zf-CCHC"/>
    <property type="match status" value="1"/>
</dbReference>
<dbReference type="GO" id="GO:0003676">
    <property type="term" value="F:nucleic acid binding"/>
    <property type="evidence" value="ECO:0007669"/>
    <property type="project" value="InterPro"/>
</dbReference>
<dbReference type="SMART" id="SM00343">
    <property type="entry name" value="ZnF_C2HC"/>
    <property type="match status" value="2"/>
</dbReference>
<feature type="compositionally biased region" description="Basic and acidic residues" evidence="2">
    <location>
        <begin position="43"/>
        <end position="62"/>
    </location>
</feature>
<keyword evidence="1" id="KW-0863">Zinc-finger</keyword>
<accession>A0A7J6KNX3</accession>
<protein>
    <recommendedName>
        <fullName evidence="3">CCHC-type domain-containing protein</fullName>
    </recommendedName>
</protein>
<dbReference type="InterPro" id="IPR001878">
    <property type="entry name" value="Znf_CCHC"/>
</dbReference>
<dbReference type="PROSITE" id="PS50158">
    <property type="entry name" value="ZF_CCHC"/>
    <property type="match status" value="1"/>
</dbReference>
<keyword evidence="1" id="KW-0862">Zinc</keyword>
<dbReference type="GO" id="GO:0008270">
    <property type="term" value="F:zinc ion binding"/>
    <property type="evidence" value="ECO:0007669"/>
    <property type="project" value="UniProtKB-KW"/>
</dbReference>
<sequence>TVEEACVMCDSVLALDDPENPQEAMLPPAPRVATAAGVLPSRSPDDSNTPKEQDKHSRRIEQKMDRILQKLEERTSGPSRPPPGNPTVAAARPRHCGLCKSIEHPTYECPNKKFAEGCYLCGRTGHLARDCYQNPNRVVRKPPGRPISGPRSPSPFALETFGGSFGNFLYAAVSSDTDCRGPCQALVDTGSCYTLLDARSVPSGCEEADPPPPGPDLTPDVVVPMVFLVVRACVHPILLGSDFMSHYSLAVVYRELVPPALEGVLKDRPIPTLTDAGRGYSVSATRWKPRPLQTPTGLIQALHNLNDKKITSKNLPFVDNAPTRLAPRPATFATPAEDASPNPQTGLGEEDQPSGPSRRRKRTRRRRRRVRAAKRTSRKVQRVVASALPWPRLIAMLSVKQPLTDDELKADGLPTKMPIPDSWFPPVPRPGDHGSVWPPGGVTTDDLSDDDISGALRFAVPDLSDEAPAVTFPTFDLKANPDKKRFASLCLEFPDLFSSRPGKCDSVEHAIPLKTDKPFSQKPRPIPHKWREE</sequence>
<dbReference type="AlphaFoldDB" id="A0A7J6KNX3"/>
<evidence type="ECO:0000313" key="4">
    <source>
        <dbReference type="EMBL" id="KAF4648848.1"/>
    </source>
</evidence>
<dbReference type="OrthoDB" id="3863715at2759"/>
<dbReference type="Proteomes" id="UP000591131">
    <property type="component" value="Unassembled WGS sequence"/>
</dbReference>
<name>A0A7J6KNX3_PERCH</name>
<evidence type="ECO:0000259" key="3">
    <source>
        <dbReference type="PROSITE" id="PS50158"/>
    </source>
</evidence>
<dbReference type="Gene3D" id="4.10.60.10">
    <property type="entry name" value="Zinc finger, CCHC-type"/>
    <property type="match status" value="1"/>
</dbReference>
<evidence type="ECO:0000313" key="5">
    <source>
        <dbReference type="Proteomes" id="UP000591131"/>
    </source>
</evidence>
<organism evidence="4 5">
    <name type="scientific">Perkinsus chesapeaki</name>
    <name type="common">Clam parasite</name>
    <name type="synonym">Perkinsus andrewsi</name>
    <dbReference type="NCBI Taxonomy" id="330153"/>
    <lineage>
        <taxon>Eukaryota</taxon>
        <taxon>Sar</taxon>
        <taxon>Alveolata</taxon>
        <taxon>Perkinsozoa</taxon>
        <taxon>Perkinsea</taxon>
        <taxon>Perkinsida</taxon>
        <taxon>Perkinsidae</taxon>
        <taxon>Perkinsus</taxon>
    </lineage>
</organism>
<evidence type="ECO:0000256" key="2">
    <source>
        <dbReference type="SAM" id="MobiDB-lite"/>
    </source>
</evidence>
<dbReference type="InterPro" id="IPR036875">
    <property type="entry name" value="Znf_CCHC_sf"/>
</dbReference>
<dbReference type="EMBL" id="JAAPAO010001778">
    <property type="protein sequence ID" value="KAF4648848.1"/>
    <property type="molecule type" value="Genomic_DNA"/>
</dbReference>
<feature type="non-terminal residue" evidence="4">
    <location>
        <position position="533"/>
    </location>
</feature>
<gene>
    <name evidence="4" type="ORF">FOL47_002716</name>
</gene>
<reference evidence="4 5" key="1">
    <citation type="submission" date="2020-04" db="EMBL/GenBank/DDBJ databases">
        <title>Perkinsus chesapeaki whole genome sequence.</title>
        <authorList>
            <person name="Bogema D.R."/>
        </authorList>
    </citation>
    <scope>NUCLEOTIDE SEQUENCE [LARGE SCALE GENOMIC DNA]</scope>
    <source>
        <strain evidence="4">ATCC PRA-425</strain>
    </source>
</reference>
<feature type="domain" description="CCHC-type" evidence="3">
    <location>
        <begin position="118"/>
        <end position="131"/>
    </location>
</feature>
<feature type="compositionally biased region" description="Basic residues" evidence="2">
    <location>
        <begin position="357"/>
        <end position="380"/>
    </location>
</feature>
<keyword evidence="5" id="KW-1185">Reference proteome</keyword>
<comment type="caution">
    <text evidence="4">The sequence shown here is derived from an EMBL/GenBank/DDBJ whole genome shotgun (WGS) entry which is preliminary data.</text>
</comment>
<feature type="region of interest" description="Disordered" evidence="2">
    <location>
        <begin position="17"/>
        <end position="62"/>
    </location>
</feature>
<feature type="region of interest" description="Disordered" evidence="2">
    <location>
        <begin position="313"/>
        <end position="380"/>
    </location>
</feature>
<feature type="non-terminal residue" evidence="4">
    <location>
        <position position="1"/>
    </location>
</feature>
<evidence type="ECO:0000256" key="1">
    <source>
        <dbReference type="PROSITE-ProRule" id="PRU00047"/>
    </source>
</evidence>
<dbReference type="SUPFAM" id="SSF57756">
    <property type="entry name" value="Retrovirus zinc finger-like domains"/>
    <property type="match status" value="1"/>
</dbReference>
<feature type="region of interest" description="Disordered" evidence="2">
    <location>
        <begin position="513"/>
        <end position="533"/>
    </location>
</feature>